<organism evidence="1 2">
    <name type="scientific">Fusarium pseudocircinatum</name>
    <dbReference type="NCBI Taxonomy" id="56676"/>
    <lineage>
        <taxon>Eukaryota</taxon>
        <taxon>Fungi</taxon>
        <taxon>Dikarya</taxon>
        <taxon>Ascomycota</taxon>
        <taxon>Pezizomycotina</taxon>
        <taxon>Sordariomycetes</taxon>
        <taxon>Hypocreomycetidae</taxon>
        <taxon>Hypocreales</taxon>
        <taxon>Nectriaceae</taxon>
        <taxon>Fusarium</taxon>
        <taxon>Fusarium fujikuroi species complex</taxon>
    </lineage>
</organism>
<evidence type="ECO:0000313" key="2">
    <source>
        <dbReference type="Proteomes" id="UP000546213"/>
    </source>
</evidence>
<proteinExistence type="predicted"/>
<reference evidence="1 2" key="1">
    <citation type="submission" date="2020-05" db="EMBL/GenBank/DDBJ databases">
        <title>Identification and distribution of gene clusters putatively required for synthesis of sphingolipid metabolism inhibitors in phylogenetically diverse species of the filamentous fungus Fusarium.</title>
        <authorList>
            <person name="Kim H.-S."/>
            <person name="Busman M."/>
            <person name="Brown D.W."/>
            <person name="Divon H."/>
            <person name="Uhlig S."/>
            <person name="Proctor R.H."/>
        </authorList>
    </citation>
    <scope>NUCLEOTIDE SEQUENCE [LARGE SCALE GENOMIC DNA]</scope>
    <source>
        <strain evidence="1 2">NRRL 36939</strain>
    </source>
</reference>
<protein>
    <submittedName>
        <fullName evidence="1">Monooxygenase</fullName>
    </submittedName>
</protein>
<dbReference type="SUPFAM" id="SSF51905">
    <property type="entry name" value="FAD/NAD(P)-binding domain"/>
    <property type="match status" value="1"/>
</dbReference>
<gene>
    <name evidence="1" type="ORF">FPCIR_11760</name>
</gene>
<comment type="caution">
    <text evidence="1">The sequence shown here is derived from an EMBL/GenBank/DDBJ whole genome shotgun (WGS) entry which is preliminary data.</text>
</comment>
<keyword evidence="2" id="KW-1185">Reference proteome</keyword>
<keyword evidence="1" id="KW-0560">Oxidoreductase</keyword>
<name>A0A8H5NV36_9HYPO</name>
<dbReference type="Proteomes" id="UP000546213">
    <property type="component" value="Unassembled WGS sequence"/>
</dbReference>
<dbReference type="GO" id="GO:0004497">
    <property type="term" value="F:monooxygenase activity"/>
    <property type="evidence" value="ECO:0007669"/>
    <property type="project" value="UniProtKB-KW"/>
</dbReference>
<dbReference type="AlphaFoldDB" id="A0A8H5NV36"/>
<sequence length="201" mass="22125">MAATVTGAGALPVESQKHHYQDLGSGGLADVDKDPYAEFWAGEKKSNVEPGSEIKLLVIGAGIHGANFSLSFDHGFWPSERRPSKESGPIPKYIYPTGYKSCSYMERTAKKIGFKANFGIMVKQLSWNETESRWNATLARTLPGDMQSEPFVVSAQWICLLTGFLPNPQIPRLPSFASLRDTPESSVMHTTLWEWNISGGS</sequence>
<keyword evidence="1" id="KW-0503">Monooxygenase</keyword>
<accession>A0A8H5NV36</accession>
<dbReference type="Gene3D" id="3.50.50.60">
    <property type="entry name" value="FAD/NAD(P)-binding domain"/>
    <property type="match status" value="1"/>
</dbReference>
<evidence type="ECO:0000313" key="1">
    <source>
        <dbReference type="EMBL" id="KAF5578033.1"/>
    </source>
</evidence>
<dbReference type="InterPro" id="IPR036188">
    <property type="entry name" value="FAD/NAD-bd_sf"/>
</dbReference>
<dbReference type="EMBL" id="JAAOAS010000367">
    <property type="protein sequence ID" value="KAF5578033.1"/>
    <property type="molecule type" value="Genomic_DNA"/>
</dbReference>